<keyword evidence="2" id="KW-1185">Reference proteome</keyword>
<protein>
    <submittedName>
        <fullName evidence="1">Uncharacterized protein</fullName>
    </submittedName>
</protein>
<evidence type="ECO:0000313" key="2">
    <source>
        <dbReference type="Proteomes" id="UP001497680"/>
    </source>
</evidence>
<name>A0ACC0D6S9_9PEZI</name>
<proteinExistence type="predicted"/>
<dbReference type="Proteomes" id="UP001497680">
    <property type="component" value="Unassembled WGS sequence"/>
</dbReference>
<dbReference type="EMBL" id="MU394303">
    <property type="protein sequence ID" value="KAI6088075.1"/>
    <property type="molecule type" value="Genomic_DNA"/>
</dbReference>
<evidence type="ECO:0000313" key="1">
    <source>
        <dbReference type="EMBL" id="KAI6088075.1"/>
    </source>
</evidence>
<sequence length="133" mass="15034">MVEYKGHSPFHLFLSNYSLFYKDNQSYQTTLSNYSVFNLDNHQTKMSSSTTQNIGQHVRKEQPQTFLSLAPTTSASYPTADSIKPATHARRSSSASSFNSQSGTSLRFLKLGPVHYGEHPGEHKEDFHEVFID</sequence>
<gene>
    <name evidence="1" type="ORF">F4821DRAFT_258247</name>
</gene>
<accession>A0ACC0D6S9</accession>
<organism evidence="1 2">
    <name type="scientific">Hypoxylon rubiginosum</name>
    <dbReference type="NCBI Taxonomy" id="110542"/>
    <lineage>
        <taxon>Eukaryota</taxon>
        <taxon>Fungi</taxon>
        <taxon>Dikarya</taxon>
        <taxon>Ascomycota</taxon>
        <taxon>Pezizomycotina</taxon>
        <taxon>Sordariomycetes</taxon>
        <taxon>Xylariomycetidae</taxon>
        <taxon>Xylariales</taxon>
        <taxon>Hypoxylaceae</taxon>
        <taxon>Hypoxylon</taxon>
    </lineage>
</organism>
<comment type="caution">
    <text evidence="1">The sequence shown here is derived from an EMBL/GenBank/DDBJ whole genome shotgun (WGS) entry which is preliminary data.</text>
</comment>
<reference evidence="1 2" key="1">
    <citation type="journal article" date="2022" name="New Phytol.">
        <title>Ecological generalism drives hyperdiversity of secondary metabolite gene clusters in xylarialean endophytes.</title>
        <authorList>
            <person name="Franco M.E.E."/>
            <person name="Wisecaver J.H."/>
            <person name="Arnold A.E."/>
            <person name="Ju Y.M."/>
            <person name="Slot J.C."/>
            <person name="Ahrendt S."/>
            <person name="Moore L.P."/>
            <person name="Eastman K.E."/>
            <person name="Scott K."/>
            <person name="Konkel Z."/>
            <person name="Mondo S.J."/>
            <person name="Kuo A."/>
            <person name="Hayes R.D."/>
            <person name="Haridas S."/>
            <person name="Andreopoulos B."/>
            <person name="Riley R."/>
            <person name="LaButti K."/>
            <person name="Pangilinan J."/>
            <person name="Lipzen A."/>
            <person name="Amirebrahimi M."/>
            <person name="Yan J."/>
            <person name="Adam C."/>
            <person name="Keymanesh K."/>
            <person name="Ng V."/>
            <person name="Louie K."/>
            <person name="Northen T."/>
            <person name="Drula E."/>
            <person name="Henrissat B."/>
            <person name="Hsieh H.M."/>
            <person name="Youens-Clark K."/>
            <person name="Lutzoni F."/>
            <person name="Miadlikowska J."/>
            <person name="Eastwood D.C."/>
            <person name="Hamelin R.C."/>
            <person name="Grigoriev I.V."/>
            <person name="U'Ren J.M."/>
        </authorList>
    </citation>
    <scope>NUCLEOTIDE SEQUENCE [LARGE SCALE GENOMIC DNA]</scope>
    <source>
        <strain evidence="1 2">ER1909</strain>
    </source>
</reference>